<dbReference type="Proteomes" id="UP001141552">
    <property type="component" value="Unassembled WGS sequence"/>
</dbReference>
<dbReference type="PROSITE" id="PS50181">
    <property type="entry name" value="FBOX"/>
    <property type="match status" value="1"/>
</dbReference>
<comment type="caution">
    <text evidence="2">The sequence shown here is derived from an EMBL/GenBank/DDBJ whole genome shotgun (WGS) entry which is preliminary data.</text>
</comment>
<sequence length="389" mass="45156">MATVTTDMGVSCWSLIPYLWQKLLAIAGLYSKVDVPSLPDAVIIDILSRLPADHVLQCRRVCKEWRALTSTACFAQLQLKRATSEILIGVLDSDLPRCVSVNHQDFSQKIAELNCWVLNSCDGLILGKRKIPSQVFIYNPLTQDEITFPEVFNECHIYGIYFHPVKKEYRVLYAFGHDQANYYQYSIANLPTFSRRPLSHRFYCCPPSAEATIASGNLHWMLEHRKDSSGNPVASSKMEKDDEPCANSILKFDIHTENFSTMPHPEWESCTGPSYGEMQLLQVDERLSVCHKRGYSVFLWTLVDYPNWHWIRRYKVNLRLDMQIPNSVRNSKVTFLWLKHDELVLHCQGESKFLVYNFKMLAYREIELSKNFDYTFYSHKKSLVSVRKQ</sequence>
<dbReference type="SUPFAM" id="SSF81383">
    <property type="entry name" value="F-box domain"/>
    <property type="match status" value="1"/>
</dbReference>
<dbReference type="InterPro" id="IPR001810">
    <property type="entry name" value="F-box_dom"/>
</dbReference>
<protein>
    <recommendedName>
        <fullName evidence="1">F-box domain-containing protein</fullName>
    </recommendedName>
</protein>
<dbReference type="InterPro" id="IPR036047">
    <property type="entry name" value="F-box-like_dom_sf"/>
</dbReference>
<dbReference type="CDD" id="cd22157">
    <property type="entry name" value="F-box_AtFBW1-like"/>
    <property type="match status" value="1"/>
</dbReference>
<reference evidence="2" key="2">
    <citation type="journal article" date="2023" name="Plants (Basel)">
        <title>Annotation of the Turnera subulata (Passifloraceae) Draft Genome Reveals the S-Locus Evolved after the Divergence of Turneroideae from Passifloroideae in a Stepwise Manner.</title>
        <authorList>
            <person name="Henning P.M."/>
            <person name="Roalson E.H."/>
            <person name="Mir W."/>
            <person name="McCubbin A.G."/>
            <person name="Shore J.S."/>
        </authorList>
    </citation>
    <scope>NUCLEOTIDE SEQUENCE</scope>
    <source>
        <strain evidence="2">F60SS</strain>
    </source>
</reference>
<gene>
    <name evidence="2" type="ORF">Tsubulata_003042</name>
</gene>
<reference evidence="2" key="1">
    <citation type="submission" date="2022-02" db="EMBL/GenBank/DDBJ databases">
        <authorList>
            <person name="Henning P.M."/>
            <person name="McCubbin A.G."/>
            <person name="Shore J.S."/>
        </authorList>
    </citation>
    <scope>NUCLEOTIDE SEQUENCE</scope>
    <source>
        <strain evidence="2">F60SS</strain>
        <tissue evidence="2">Leaves</tissue>
    </source>
</reference>
<proteinExistence type="predicted"/>
<dbReference type="PANTHER" id="PTHR31672:SF13">
    <property type="entry name" value="F-BOX PROTEIN CPR30-LIKE"/>
    <property type="match status" value="1"/>
</dbReference>
<keyword evidence="3" id="KW-1185">Reference proteome</keyword>
<dbReference type="InterPro" id="IPR013187">
    <property type="entry name" value="F-box-assoc_dom_typ3"/>
</dbReference>
<dbReference type="NCBIfam" id="TIGR01640">
    <property type="entry name" value="F_box_assoc_1"/>
    <property type="match status" value="1"/>
</dbReference>
<dbReference type="EMBL" id="JAKUCV010002707">
    <property type="protein sequence ID" value="KAJ4841753.1"/>
    <property type="molecule type" value="Genomic_DNA"/>
</dbReference>
<dbReference type="OrthoDB" id="692435at2759"/>
<organism evidence="2 3">
    <name type="scientific">Turnera subulata</name>
    <dbReference type="NCBI Taxonomy" id="218843"/>
    <lineage>
        <taxon>Eukaryota</taxon>
        <taxon>Viridiplantae</taxon>
        <taxon>Streptophyta</taxon>
        <taxon>Embryophyta</taxon>
        <taxon>Tracheophyta</taxon>
        <taxon>Spermatophyta</taxon>
        <taxon>Magnoliopsida</taxon>
        <taxon>eudicotyledons</taxon>
        <taxon>Gunneridae</taxon>
        <taxon>Pentapetalae</taxon>
        <taxon>rosids</taxon>
        <taxon>fabids</taxon>
        <taxon>Malpighiales</taxon>
        <taxon>Passifloraceae</taxon>
        <taxon>Turnera</taxon>
    </lineage>
</organism>
<dbReference type="Gene3D" id="1.20.1280.50">
    <property type="match status" value="1"/>
</dbReference>
<accession>A0A9Q0JHB8</accession>
<evidence type="ECO:0000313" key="3">
    <source>
        <dbReference type="Proteomes" id="UP001141552"/>
    </source>
</evidence>
<dbReference type="InterPro" id="IPR050796">
    <property type="entry name" value="SCF_F-box_component"/>
</dbReference>
<feature type="domain" description="F-box" evidence="1">
    <location>
        <begin position="32"/>
        <end position="77"/>
    </location>
</feature>
<name>A0A9Q0JHB8_9ROSI</name>
<dbReference type="Pfam" id="PF08268">
    <property type="entry name" value="FBA_3"/>
    <property type="match status" value="1"/>
</dbReference>
<evidence type="ECO:0000259" key="1">
    <source>
        <dbReference type="PROSITE" id="PS50181"/>
    </source>
</evidence>
<dbReference type="Pfam" id="PF12937">
    <property type="entry name" value="F-box-like"/>
    <property type="match status" value="1"/>
</dbReference>
<dbReference type="InterPro" id="IPR017451">
    <property type="entry name" value="F-box-assoc_interact_dom"/>
</dbReference>
<evidence type="ECO:0000313" key="2">
    <source>
        <dbReference type="EMBL" id="KAJ4841753.1"/>
    </source>
</evidence>
<dbReference type="AlphaFoldDB" id="A0A9Q0JHB8"/>
<dbReference type="PANTHER" id="PTHR31672">
    <property type="entry name" value="BNACNNG10540D PROTEIN"/>
    <property type="match status" value="1"/>
</dbReference>
<dbReference type="SMART" id="SM00256">
    <property type="entry name" value="FBOX"/>
    <property type="match status" value="1"/>
</dbReference>